<dbReference type="GeneID" id="106809940"/>
<organism evidence="3 4">
    <name type="scientific">Priapulus caudatus</name>
    <name type="common">Priapulid worm</name>
    <dbReference type="NCBI Taxonomy" id="37621"/>
    <lineage>
        <taxon>Eukaryota</taxon>
        <taxon>Metazoa</taxon>
        <taxon>Ecdysozoa</taxon>
        <taxon>Scalidophora</taxon>
        <taxon>Priapulida</taxon>
        <taxon>Priapulimorpha</taxon>
        <taxon>Priapulimorphida</taxon>
        <taxon>Priapulidae</taxon>
        <taxon>Priapulus</taxon>
    </lineage>
</organism>
<feature type="compositionally biased region" description="Polar residues" evidence="1">
    <location>
        <begin position="60"/>
        <end position="70"/>
    </location>
</feature>
<name>A0ABM1E8Z7_PRICU</name>
<dbReference type="InterPro" id="IPR001509">
    <property type="entry name" value="Epimerase_deHydtase"/>
</dbReference>
<feature type="region of interest" description="Disordered" evidence="1">
    <location>
        <begin position="60"/>
        <end position="81"/>
    </location>
</feature>
<gene>
    <name evidence="4" type="primary">LOC106809940</name>
</gene>
<accession>A0ABM1E8Z7</accession>
<dbReference type="InterPro" id="IPR050177">
    <property type="entry name" value="Lipid_A_modif_metabolic_enz"/>
</dbReference>
<dbReference type="Pfam" id="PF01370">
    <property type="entry name" value="Epimerase"/>
    <property type="match status" value="1"/>
</dbReference>
<dbReference type="Proteomes" id="UP000695022">
    <property type="component" value="Unplaced"/>
</dbReference>
<dbReference type="Gene3D" id="3.40.50.720">
    <property type="entry name" value="NAD(P)-binding Rossmann-like Domain"/>
    <property type="match status" value="1"/>
</dbReference>
<sequence length="399" mass="42496">MDPVVIPVSKGQLNGVINGQLNCIITDQMNGAINDQLNGVITDQLNCVINGQVNGMSIDQANNVGNSNGDTESEVSDHPGSLSNGVAPPCHVLVTGGAGYLGSMLVPMLLQAGYHVTVYDIFAFGVAPLLSVASDPRLRLVRGDVCDEPHLAATMRACDVIIHLAAVVGYPACMAAPERAARINEEGTRAVTRHLQPHHKLIYASTGSCYGAVDGVCTEETAISPLTLYGRTKATGERLVLEAGGVALRLATVFGLSPRLRLDLLVNDLTCRALTIKHFALYEGGFRRTFLHIRDAARAFMLAVSDYGKMAGRPFNVGDERLNMCKADVAAIIQRLVAGCVITASSDGEDKDKRDYEVSYARIRSLGFRSTLTIQDGVSELLKVLPCASSGDLANSKNV</sequence>
<dbReference type="InterPro" id="IPR036291">
    <property type="entry name" value="NAD(P)-bd_dom_sf"/>
</dbReference>
<dbReference type="CDD" id="cd08946">
    <property type="entry name" value="SDR_e"/>
    <property type="match status" value="1"/>
</dbReference>
<reference evidence="4" key="1">
    <citation type="submission" date="2025-08" db="UniProtKB">
        <authorList>
            <consortium name="RefSeq"/>
        </authorList>
    </citation>
    <scope>IDENTIFICATION</scope>
</reference>
<keyword evidence="3" id="KW-1185">Reference proteome</keyword>
<dbReference type="PANTHER" id="PTHR43245">
    <property type="entry name" value="BIFUNCTIONAL POLYMYXIN RESISTANCE PROTEIN ARNA"/>
    <property type="match status" value="1"/>
</dbReference>
<protein>
    <submittedName>
        <fullName evidence="4">dTDP-glucose 4,6-dehydratase-like</fullName>
    </submittedName>
</protein>
<evidence type="ECO:0000259" key="2">
    <source>
        <dbReference type="Pfam" id="PF01370"/>
    </source>
</evidence>
<dbReference type="SUPFAM" id="SSF51735">
    <property type="entry name" value="NAD(P)-binding Rossmann-fold domains"/>
    <property type="match status" value="1"/>
</dbReference>
<evidence type="ECO:0000313" key="4">
    <source>
        <dbReference type="RefSeq" id="XP_014668668.1"/>
    </source>
</evidence>
<dbReference type="PANTHER" id="PTHR43245:SF23">
    <property type="entry name" value="NAD(P)-BINDING DOMAIN-CONTAINING PROTEIN"/>
    <property type="match status" value="1"/>
</dbReference>
<evidence type="ECO:0000256" key="1">
    <source>
        <dbReference type="SAM" id="MobiDB-lite"/>
    </source>
</evidence>
<proteinExistence type="predicted"/>
<evidence type="ECO:0000313" key="3">
    <source>
        <dbReference type="Proteomes" id="UP000695022"/>
    </source>
</evidence>
<dbReference type="RefSeq" id="XP_014668668.1">
    <property type="nucleotide sequence ID" value="XM_014813182.1"/>
</dbReference>
<feature type="domain" description="NAD-dependent epimerase/dehydratase" evidence="2">
    <location>
        <begin position="92"/>
        <end position="318"/>
    </location>
</feature>